<sequence length="38" mass="4816">MAIKGGRTRFCYFYFWFLWWQQCCAQRNRIGPDIYLLY</sequence>
<protein>
    <submittedName>
        <fullName evidence="2 3">Uncharacterized protein</fullName>
    </submittedName>
</protein>
<accession>A0A2K1JYV3</accession>
<dbReference type="Gramene" id="Pp3c10_13099V3.1">
    <property type="protein sequence ID" value="Pp3c10_13099V3.1"/>
    <property type="gene ID" value="Pp3c10_13099"/>
</dbReference>
<reference evidence="2 4" key="1">
    <citation type="journal article" date="2008" name="Science">
        <title>The Physcomitrella genome reveals evolutionary insights into the conquest of land by plants.</title>
        <authorList>
            <person name="Rensing S."/>
            <person name="Lang D."/>
            <person name="Zimmer A."/>
            <person name="Terry A."/>
            <person name="Salamov A."/>
            <person name="Shapiro H."/>
            <person name="Nishiyama T."/>
            <person name="Perroud P.-F."/>
            <person name="Lindquist E."/>
            <person name="Kamisugi Y."/>
            <person name="Tanahashi T."/>
            <person name="Sakakibara K."/>
            <person name="Fujita T."/>
            <person name="Oishi K."/>
            <person name="Shin-I T."/>
            <person name="Kuroki Y."/>
            <person name="Toyoda A."/>
            <person name="Suzuki Y."/>
            <person name="Hashimoto A."/>
            <person name="Yamaguchi K."/>
            <person name="Sugano A."/>
            <person name="Kohara Y."/>
            <person name="Fujiyama A."/>
            <person name="Anterola A."/>
            <person name="Aoki S."/>
            <person name="Ashton N."/>
            <person name="Barbazuk W.B."/>
            <person name="Barker E."/>
            <person name="Bennetzen J."/>
            <person name="Bezanilla M."/>
            <person name="Blankenship R."/>
            <person name="Cho S.H."/>
            <person name="Dutcher S."/>
            <person name="Estelle M."/>
            <person name="Fawcett J.A."/>
            <person name="Gundlach H."/>
            <person name="Hanada K."/>
            <person name="Heyl A."/>
            <person name="Hicks K.A."/>
            <person name="Hugh J."/>
            <person name="Lohr M."/>
            <person name="Mayer K."/>
            <person name="Melkozernov A."/>
            <person name="Murata T."/>
            <person name="Nelson D."/>
            <person name="Pils B."/>
            <person name="Prigge M."/>
            <person name="Reiss B."/>
            <person name="Renner T."/>
            <person name="Rombauts S."/>
            <person name="Rushton P."/>
            <person name="Sanderfoot A."/>
            <person name="Schween G."/>
            <person name="Shiu S.-H."/>
            <person name="Stueber K."/>
            <person name="Theodoulou F.L."/>
            <person name="Tu H."/>
            <person name="Van de Peer Y."/>
            <person name="Verrier P.J."/>
            <person name="Waters E."/>
            <person name="Wood A."/>
            <person name="Yang L."/>
            <person name="Cove D."/>
            <person name="Cuming A."/>
            <person name="Hasebe M."/>
            <person name="Lucas S."/>
            <person name="Mishler D.B."/>
            <person name="Reski R."/>
            <person name="Grigoriev I."/>
            <person name="Quatrano R.S."/>
            <person name="Boore J.L."/>
        </authorList>
    </citation>
    <scope>NUCLEOTIDE SEQUENCE [LARGE SCALE GENOMIC DNA]</scope>
    <source>
        <strain evidence="3 4">cv. Gransden 2004</strain>
    </source>
</reference>
<organism evidence="2">
    <name type="scientific">Physcomitrium patens</name>
    <name type="common">Spreading-leaved earth moss</name>
    <name type="synonym">Physcomitrella patens</name>
    <dbReference type="NCBI Taxonomy" id="3218"/>
    <lineage>
        <taxon>Eukaryota</taxon>
        <taxon>Viridiplantae</taxon>
        <taxon>Streptophyta</taxon>
        <taxon>Embryophyta</taxon>
        <taxon>Bryophyta</taxon>
        <taxon>Bryophytina</taxon>
        <taxon>Bryopsida</taxon>
        <taxon>Funariidae</taxon>
        <taxon>Funariales</taxon>
        <taxon>Funariaceae</taxon>
        <taxon>Physcomitrium</taxon>
    </lineage>
</organism>
<evidence type="ECO:0000256" key="1">
    <source>
        <dbReference type="SAM" id="SignalP"/>
    </source>
</evidence>
<dbReference type="EnsemblPlants" id="Pp3c10_13099V3.1">
    <property type="protein sequence ID" value="Pp3c10_13099V3.1"/>
    <property type="gene ID" value="Pp3c10_13099"/>
</dbReference>
<dbReference type="Proteomes" id="UP000006727">
    <property type="component" value="Chromosome 10"/>
</dbReference>
<feature type="chain" id="PRO_5033310915" evidence="1">
    <location>
        <begin position="26"/>
        <end position="38"/>
    </location>
</feature>
<reference evidence="2 4" key="2">
    <citation type="journal article" date="2018" name="Plant J.">
        <title>The Physcomitrella patens chromosome-scale assembly reveals moss genome structure and evolution.</title>
        <authorList>
            <person name="Lang D."/>
            <person name="Ullrich K.K."/>
            <person name="Murat F."/>
            <person name="Fuchs J."/>
            <person name="Jenkins J."/>
            <person name="Haas F.B."/>
            <person name="Piednoel M."/>
            <person name="Gundlach H."/>
            <person name="Van Bel M."/>
            <person name="Meyberg R."/>
            <person name="Vives C."/>
            <person name="Morata J."/>
            <person name="Symeonidi A."/>
            <person name="Hiss M."/>
            <person name="Muchero W."/>
            <person name="Kamisugi Y."/>
            <person name="Saleh O."/>
            <person name="Blanc G."/>
            <person name="Decker E.L."/>
            <person name="van Gessel N."/>
            <person name="Grimwood J."/>
            <person name="Hayes R.D."/>
            <person name="Graham S.W."/>
            <person name="Gunter L.E."/>
            <person name="McDaniel S.F."/>
            <person name="Hoernstein S.N.W."/>
            <person name="Larsson A."/>
            <person name="Li F.W."/>
            <person name="Perroud P.F."/>
            <person name="Phillips J."/>
            <person name="Ranjan P."/>
            <person name="Rokshar D.S."/>
            <person name="Rothfels C.J."/>
            <person name="Schneider L."/>
            <person name="Shu S."/>
            <person name="Stevenson D.W."/>
            <person name="Thummler F."/>
            <person name="Tillich M."/>
            <person name="Villarreal Aguilar J.C."/>
            <person name="Widiez T."/>
            <person name="Wong G.K."/>
            <person name="Wymore A."/>
            <person name="Zhang Y."/>
            <person name="Zimmer A.D."/>
            <person name="Quatrano R.S."/>
            <person name="Mayer K.F.X."/>
            <person name="Goodstein D."/>
            <person name="Casacuberta J.M."/>
            <person name="Vandepoele K."/>
            <person name="Reski R."/>
            <person name="Cuming A.C."/>
            <person name="Tuskan G.A."/>
            <person name="Maumus F."/>
            <person name="Salse J."/>
            <person name="Schmutz J."/>
            <person name="Rensing S.A."/>
        </authorList>
    </citation>
    <scope>NUCLEOTIDE SEQUENCE [LARGE SCALE GENOMIC DNA]</scope>
    <source>
        <strain evidence="3 4">cv. Gransden 2004</strain>
    </source>
</reference>
<evidence type="ECO:0000313" key="4">
    <source>
        <dbReference type="Proteomes" id="UP000006727"/>
    </source>
</evidence>
<keyword evidence="4" id="KW-1185">Reference proteome</keyword>
<evidence type="ECO:0000313" key="2">
    <source>
        <dbReference type="EMBL" id="PNR46707.1"/>
    </source>
</evidence>
<gene>
    <name evidence="2" type="ORF">PHYPA_013827</name>
</gene>
<dbReference type="InParanoid" id="A0A2K1JYV3"/>
<dbReference type="EMBL" id="ABEU02000010">
    <property type="protein sequence ID" value="PNR46707.1"/>
    <property type="molecule type" value="Genomic_DNA"/>
</dbReference>
<proteinExistence type="predicted"/>
<feature type="signal peptide" evidence="1">
    <location>
        <begin position="1"/>
        <end position="25"/>
    </location>
</feature>
<reference evidence="3" key="3">
    <citation type="submission" date="2020-12" db="UniProtKB">
        <authorList>
            <consortium name="EnsemblPlants"/>
        </authorList>
    </citation>
    <scope>IDENTIFICATION</scope>
</reference>
<evidence type="ECO:0000313" key="3">
    <source>
        <dbReference type="EnsemblPlants" id="Pp3c10_13099V3.1"/>
    </source>
</evidence>
<name>A0A2K1JYV3_PHYPA</name>
<dbReference type="AlphaFoldDB" id="A0A2K1JYV3"/>
<keyword evidence="1" id="KW-0732">Signal</keyword>